<sequence length="179" mass="20305">MKQLNPSLGLEQMQSEITALKSQIQVLEQERATLTINNDVIAPEDDSPLAIVEAYRRQARENAQLSAELKGIDDAIAALQTHLQHKQGELARLPQKLRQINQQQQLEEAKKVAQVHAERINQIAGELATEIRLLKACADHLSPLYWQIYYKPFITGFKTISVPYVRSDGEVWTIVNRIV</sequence>
<protein>
    <submittedName>
        <fullName evidence="2">Uncharacterized protein</fullName>
    </submittedName>
</protein>
<evidence type="ECO:0000313" key="3">
    <source>
        <dbReference type="Proteomes" id="UP000661112"/>
    </source>
</evidence>
<evidence type="ECO:0000313" key="2">
    <source>
        <dbReference type="EMBL" id="MBD2504171.1"/>
    </source>
</evidence>
<name>A0ABR8DDF9_9NOST</name>
<keyword evidence="3" id="KW-1185">Reference proteome</keyword>
<organism evidence="2 3">
    <name type="scientific">Anabaena azotica FACHB-119</name>
    <dbReference type="NCBI Taxonomy" id="947527"/>
    <lineage>
        <taxon>Bacteria</taxon>
        <taxon>Bacillati</taxon>
        <taxon>Cyanobacteriota</taxon>
        <taxon>Cyanophyceae</taxon>
        <taxon>Nostocales</taxon>
        <taxon>Nostocaceae</taxon>
        <taxon>Anabaena</taxon>
        <taxon>Anabaena azotica</taxon>
    </lineage>
</organism>
<feature type="coiled-coil region" evidence="1">
    <location>
        <begin position="10"/>
        <end position="37"/>
    </location>
</feature>
<keyword evidence="1" id="KW-0175">Coiled coil</keyword>
<dbReference type="Proteomes" id="UP000661112">
    <property type="component" value="Unassembled WGS sequence"/>
</dbReference>
<accession>A0ABR8DDF9</accession>
<dbReference type="RefSeq" id="WP_190477700.1">
    <property type="nucleotide sequence ID" value="NZ_JACJSG010000046.1"/>
</dbReference>
<dbReference type="EMBL" id="JACJSG010000046">
    <property type="protein sequence ID" value="MBD2504171.1"/>
    <property type="molecule type" value="Genomic_DNA"/>
</dbReference>
<comment type="caution">
    <text evidence="2">The sequence shown here is derived from an EMBL/GenBank/DDBJ whole genome shotgun (WGS) entry which is preliminary data.</text>
</comment>
<gene>
    <name evidence="2" type="ORF">H6G83_26770</name>
</gene>
<evidence type="ECO:0000256" key="1">
    <source>
        <dbReference type="SAM" id="Coils"/>
    </source>
</evidence>
<reference evidence="2 3" key="1">
    <citation type="journal article" date="2020" name="ISME J.">
        <title>Comparative genomics reveals insights into cyanobacterial evolution and habitat adaptation.</title>
        <authorList>
            <person name="Chen M.Y."/>
            <person name="Teng W.K."/>
            <person name="Zhao L."/>
            <person name="Hu C.X."/>
            <person name="Zhou Y.K."/>
            <person name="Han B.P."/>
            <person name="Song L.R."/>
            <person name="Shu W.S."/>
        </authorList>
    </citation>
    <scope>NUCLEOTIDE SEQUENCE [LARGE SCALE GENOMIC DNA]</scope>
    <source>
        <strain evidence="2 3">FACHB-119</strain>
    </source>
</reference>
<proteinExistence type="predicted"/>